<gene>
    <name evidence="8 12" type="primary">greA</name>
    <name evidence="12" type="ORF">MDPP_00266</name>
</gene>
<evidence type="ECO:0000256" key="1">
    <source>
        <dbReference type="ARBA" id="ARBA00008213"/>
    </source>
</evidence>
<dbReference type="GO" id="GO:0003746">
    <property type="term" value="F:translation elongation factor activity"/>
    <property type="evidence" value="ECO:0007669"/>
    <property type="project" value="UniProtKB-KW"/>
</dbReference>
<evidence type="ECO:0000256" key="4">
    <source>
        <dbReference type="ARBA" id="ARBA00023125"/>
    </source>
</evidence>
<comment type="caution">
    <text evidence="12">The sequence shown here is derived from an EMBL/GenBank/DDBJ whole genome shotgun (WGS) entry which is preliminary data.</text>
</comment>
<evidence type="ECO:0000259" key="11">
    <source>
        <dbReference type="Pfam" id="PF03449"/>
    </source>
</evidence>
<dbReference type="RefSeq" id="WP_144658440.1">
    <property type="nucleotide sequence ID" value="NZ_VIAE01000006.1"/>
</dbReference>
<keyword evidence="3 8" id="KW-0805">Transcription regulation</keyword>
<evidence type="ECO:0000256" key="2">
    <source>
        <dbReference type="ARBA" id="ARBA00013729"/>
    </source>
</evidence>
<evidence type="ECO:0000256" key="5">
    <source>
        <dbReference type="ARBA" id="ARBA00023163"/>
    </source>
</evidence>
<comment type="function">
    <text evidence="6 8 9">Necessary for efficient RNA polymerase transcription elongation past template-encoded arresting sites. The arresting sites in DNA have the property of trapping a certain fraction of elongating RNA polymerases that pass through, resulting in locked ternary complexes. Cleavage of the nascent transcript by cleavage factors such as GreA or GreB allows the resumption of elongation from the new 3'terminus. GreA releases sequences of 2 to 3 nucleotides.</text>
</comment>
<evidence type="ECO:0000256" key="3">
    <source>
        <dbReference type="ARBA" id="ARBA00023015"/>
    </source>
</evidence>
<dbReference type="PANTHER" id="PTHR30437">
    <property type="entry name" value="TRANSCRIPTION ELONGATION FACTOR GREA"/>
    <property type="match status" value="1"/>
</dbReference>
<dbReference type="SUPFAM" id="SSF46557">
    <property type="entry name" value="GreA transcript cleavage protein, N-terminal domain"/>
    <property type="match status" value="1"/>
</dbReference>
<dbReference type="OrthoDB" id="9808774at2"/>
<dbReference type="NCBIfam" id="NF001263">
    <property type="entry name" value="PRK00226.1-4"/>
    <property type="match status" value="1"/>
</dbReference>
<evidence type="ECO:0000256" key="6">
    <source>
        <dbReference type="ARBA" id="ARBA00024916"/>
    </source>
</evidence>
<protein>
    <recommendedName>
        <fullName evidence="2 8">Transcription elongation factor GreA</fullName>
    </recommendedName>
    <alternativeName>
        <fullName evidence="7 8">Transcript cleavage factor GreA</fullName>
    </alternativeName>
</protein>
<dbReference type="InterPro" id="IPR036953">
    <property type="entry name" value="GreA/GreB_C_sf"/>
</dbReference>
<dbReference type="FunFam" id="1.10.287.180:FF:000001">
    <property type="entry name" value="Transcription elongation factor GreA"/>
    <property type="match status" value="1"/>
</dbReference>
<keyword evidence="5 8" id="KW-0804">Transcription</keyword>
<dbReference type="InterPro" id="IPR023459">
    <property type="entry name" value="Tscrpt_elong_fac_GreA/B_fam"/>
</dbReference>
<evidence type="ECO:0000313" key="12">
    <source>
        <dbReference type="EMBL" id="TVY12198.1"/>
    </source>
</evidence>
<dbReference type="NCBIfam" id="TIGR01462">
    <property type="entry name" value="greA"/>
    <property type="match status" value="1"/>
</dbReference>
<dbReference type="AlphaFoldDB" id="A0A559KJC7"/>
<keyword evidence="12" id="KW-0648">Protein biosynthesis</keyword>
<dbReference type="InterPro" id="IPR036805">
    <property type="entry name" value="Tscrpt_elong_fac_GreA/B_N_sf"/>
</dbReference>
<dbReference type="PROSITE" id="PS00829">
    <property type="entry name" value="GREAB_1"/>
    <property type="match status" value="1"/>
</dbReference>
<keyword evidence="13" id="KW-1185">Reference proteome</keyword>
<proteinExistence type="inferred from homology"/>
<dbReference type="EMBL" id="VIAE01000006">
    <property type="protein sequence ID" value="TVY12198.1"/>
    <property type="molecule type" value="Genomic_DNA"/>
</dbReference>
<organism evidence="12 13">
    <name type="scientific">Candidatus Phytoplasma pini</name>
    <dbReference type="NCBI Taxonomy" id="267362"/>
    <lineage>
        <taxon>Bacteria</taxon>
        <taxon>Bacillati</taxon>
        <taxon>Mycoplasmatota</taxon>
        <taxon>Mollicutes</taxon>
        <taxon>Acholeplasmatales</taxon>
        <taxon>Acholeplasmataceae</taxon>
        <taxon>Candidatus Phytoplasma</taxon>
    </lineage>
</organism>
<dbReference type="InterPro" id="IPR001437">
    <property type="entry name" value="Tscrpt_elong_fac_GreA/B_C"/>
</dbReference>
<dbReference type="GO" id="GO:0003677">
    <property type="term" value="F:DNA binding"/>
    <property type="evidence" value="ECO:0007669"/>
    <property type="project" value="UniProtKB-UniRule"/>
</dbReference>
<sequence length="157" mass="17766">MKKKNYELTQSGIDKLKSELDYLTNVKRNENLEALREAREQGDLSENADYNAARDEQANIESRILEIKNILKNAIIIKNNNTNKKINIGKTVHLKFQNNSEEKTLQLVGSLEADPFADKISIESPLGQSIKNYQEGDTVSVKSETGKTFKVEILKVI</sequence>
<dbReference type="Pfam" id="PF03449">
    <property type="entry name" value="GreA_GreB_N"/>
    <property type="match status" value="1"/>
</dbReference>
<dbReference type="PANTHER" id="PTHR30437:SF4">
    <property type="entry name" value="TRANSCRIPTION ELONGATION FACTOR GREA"/>
    <property type="match status" value="1"/>
</dbReference>
<reference evidence="12 13" key="1">
    <citation type="submission" date="2019-06" db="EMBL/GenBank/DDBJ databases">
        <title>Draft Genome Sequence of Candidatus Phytoplasma pini-Related Strain MDPP: A Resource for Comparative Genomics of Gymnosperm-infecting Phytoplasmas.</title>
        <authorList>
            <person name="Cai W."/>
            <person name="Costanzo S."/>
            <person name="Shao J."/>
            <person name="Zhao Y."/>
            <person name="Davis R."/>
        </authorList>
    </citation>
    <scope>NUCLEOTIDE SEQUENCE [LARGE SCALE GENOMIC DNA]</scope>
    <source>
        <strain evidence="12 13">MDPP</strain>
    </source>
</reference>
<evidence type="ECO:0000256" key="8">
    <source>
        <dbReference type="HAMAP-Rule" id="MF_00105"/>
    </source>
</evidence>
<dbReference type="InterPro" id="IPR022691">
    <property type="entry name" value="Tscrpt_elong_fac_GreA/B_N"/>
</dbReference>
<evidence type="ECO:0000313" key="13">
    <source>
        <dbReference type="Proteomes" id="UP000320078"/>
    </source>
</evidence>
<dbReference type="GO" id="GO:0032784">
    <property type="term" value="P:regulation of DNA-templated transcription elongation"/>
    <property type="evidence" value="ECO:0007669"/>
    <property type="project" value="UniProtKB-UniRule"/>
</dbReference>
<evidence type="ECO:0000256" key="9">
    <source>
        <dbReference type="RuleBase" id="RU000556"/>
    </source>
</evidence>
<comment type="similarity">
    <text evidence="1 8 9">Belongs to the GreA/GreB family.</text>
</comment>
<dbReference type="Proteomes" id="UP000320078">
    <property type="component" value="Unassembled WGS sequence"/>
</dbReference>
<keyword evidence="12" id="KW-0251">Elongation factor</keyword>
<evidence type="ECO:0000259" key="10">
    <source>
        <dbReference type="Pfam" id="PF01272"/>
    </source>
</evidence>
<dbReference type="InterPro" id="IPR028624">
    <property type="entry name" value="Tscrpt_elong_fac_GreA/B"/>
</dbReference>
<dbReference type="Pfam" id="PF01272">
    <property type="entry name" value="GreA_GreB"/>
    <property type="match status" value="1"/>
</dbReference>
<dbReference type="GO" id="GO:0006354">
    <property type="term" value="P:DNA-templated transcription elongation"/>
    <property type="evidence" value="ECO:0007669"/>
    <property type="project" value="TreeGrafter"/>
</dbReference>
<dbReference type="InterPro" id="IPR018151">
    <property type="entry name" value="TF_GreA/GreB_CS"/>
</dbReference>
<name>A0A559KJC7_9MOLU</name>
<evidence type="ECO:0000256" key="7">
    <source>
        <dbReference type="ARBA" id="ARBA00030776"/>
    </source>
</evidence>
<dbReference type="Gene3D" id="3.10.50.30">
    <property type="entry name" value="Transcription elongation factor, GreA/GreB, C-terminal domain"/>
    <property type="match status" value="1"/>
</dbReference>
<keyword evidence="4 8" id="KW-0238">DNA-binding</keyword>
<dbReference type="SUPFAM" id="SSF54534">
    <property type="entry name" value="FKBP-like"/>
    <property type="match status" value="1"/>
</dbReference>
<feature type="domain" description="Transcription elongation factor GreA/GreB N-terminal" evidence="11">
    <location>
        <begin position="8"/>
        <end position="76"/>
    </location>
</feature>
<dbReference type="HAMAP" id="MF_00105">
    <property type="entry name" value="GreA_GreB"/>
    <property type="match status" value="1"/>
</dbReference>
<accession>A0A559KJC7</accession>
<dbReference type="PIRSF" id="PIRSF006092">
    <property type="entry name" value="GreA_GreB"/>
    <property type="match status" value="1"/>
</dbReference>
<feature type="domain" description="Transcription elongation factor GreA/GreB C-terminal" evidence="10">
    <location>
        <begin position="82"/>
        <end position="156"/>
    </location>
</feature>
<dbReference type="Gene3D" id="1.10.287.180">
    <property type="entry name" value="Transcription elongation factor, GreA/GreB, N-terminal domain"/>
    <property type="match status" value="1"/>
</dbReference>
<dbReference type="InterPro" id="IPR006359">
    <property type="entry name" value="Tscrpt_elong_fac_GreA"/>
</dbReference>
<dbReference type="GO" id="GO:0070063">
    <property type="term" value="F:RNA polymerase binding"/>
    <property type="evidence" value="ECO:0007669"/>
    <property type="project" value="InterPro"/>
</dbReference>